<accession>A0A2V4A5K1</accession>
<dbReference type="SMART" id="SM00245">
    <property type="entry name" value="TSPc"/>
    <property type="match status" value="1"/>
</dbReference>
<dbReference type="RefSeq" id="WP_110363436.1">
    <property type="nucleotide sequence ID" value="NZ_QFLI01000013.1"/>
</dbReference>
<dbReference type="AlphaFoldDB" id="A0A2V4A5K1"/>
<gene>
    <name evidence="3" type="ORF">DF185_21180</name>
</gene>
<sequence length="432" mass="48533">MTKNRFLKSFKFFLSLFIFSSFIAACSDDDNNNSRRESKTIYETIDQTMSEWYYWNEELPNINASNYSSVNDYFEALLVSQDRWSYIANLDALLAYLENGTYKGYGLAFKYDSEGKLRVKLIFEESPLASEGITRGWALININGMAIADLTENQVLDELDKATCTFVFENNLGEQKEITASQQEIDQNSVLSRKIIDHEGVKVAYLAFDSFIGSSEDALNEAFDYFKNNEAKELVLDFRYNGGGSTTISNQLSSLITGNLFEGEIYSKVFHNDSKSDENFTYAFSNQSSALGFERVFIITTNRTASASEMVINGLKPYLGDDKVILIGSKTHGKPVGMYVFENQDFNLAIVPISFSITNAADEGNYFEGIPVDFEIADDLSHDFGDPEESNLQAALQYISQGNFPTITAAKSLSTTEREFKKKGFDLLIDAN</sequence>
<dbReference type="Pfam" id="PF18294">
    <property type="entry name" value="Pept_S41_N"/>
    <property type="match status" value="1"/>
</dbReference>
<keyword evidence="1" id="KW-0732">Signal</keyword>
<dbReference type="InterPro" id="IPR029045">
    <property type="entry name" value="ClpP/crotonase-like_dom_sf"/>
</dbReference>
<dbReference type="Gene3D" id="2.30.42.10">
    <property type="match status" value="1"/>
</dbReference>
<proteinExistence type="predicted"/>
<dbReference type="EMBL" id="QFLI01000013">
    <property type="protein sequence ID" value="PXX96068.1"/>
    <property type="molecule type" value="Genomic_DNA"/>
</dbReference>
<dbReference type="InterPro" id="IPR036034">
    <property type="entry name" value="PDZ_sf"/>
</dbReference>
<dbReference type="SUPFAM" id="SSF52096">
    <property type="entry name" value="ClpP/crotonase"/>
    <property type="match status" value="1"/>
</dbReference>
<dbReference type="Proteomes" id="UP000248079">
    <property type="component" value="Unassembled WGS sequence"/>
</dbReference>
<dbReference type="SUPFAM" id="SSF50156">
    <property type="entry name" value="PDZ domain-like"/>
    <property type="match status" value="1"/>
</dbReference>
<dbReference type="InterPro" id="IPR041613">
    <property type="entry name" value="Pept_S41_N"/>
</dbReference>
<reference evidence="3 4" key="1">
    <citation type="submission" date="2018-05" db="EMBL/GenBank/DDBJ databases">
        <title>Marinifilum breve JC075T sp. nov., a marine bacterium isolated from Yongle Blue Hole in the South China Sea.</title>
        <authorList>
            <person name="Fu T."/>
        </authorList>
    </citation>
    <scope>NUCLEOTIDE SEQUENCE [LARGE SCALE GENOMIC DNA]</scope>
    <source>
        <strain evidence="3 4">JC075</strain>
    </source>
</reference>
<dbReference type="Gene3D" id="3.90.226.10">
    <property type="entry name" value="2-enoyl-CoA Hydratase, Chain A, domain 1"/>
    <property type="match status" value="1"/>
</dbReference>
<keyword evidence="4" id="KW-1185">Reference proteome</keyword>
<dbReference type="GO" id="GO:0008236">
    <property type="term" value="F:serine-type peptidase activity"/>
    <property type="evidence" value="ECO:0007669"/>
    <property type="project" value="InterPro"/>
</dbReference>
<dbReference type="GO" id="GO:0004175">
    <property type="term" value="F:endopeptidase activity"/>
    <property type="evidence" value="ECO:0007669"/>
    <property type="project" value="TreeGrafter"/>
</dbReference>
<feature type="domain" description="Tail specific protease" evidence="2">
    <location>
        <begin position="173"/>
        <end position="377"/>
    </location>
</feature>
<dbReference type="Pfam" id="PF03572">
    <property type="entry name" value="Peptidase_S41"/>
    <property type="match status" value="1"/>
</dbReference>
<feature type="chain" id="PRO_5016005436" description="Tail specific protease domain-containing protein" evidence="1">
    <location>
        <begin position="25"/>
        <end position="432"/>
    </location>
</feature>
<dbReference type="PANTHER" id="PTHR32060">
    <property type="entry name" value="TAIL-SPECIFIC PROTEASE"/>
    <property type="match status" value="1"/>
</dbReference>
<dbReference type="InterPro" id="IPR005151">
    <property type="entry name" value="Tail-specific_protease"/>
</dbReference>
<organism evidence="3 4">
    <name type="scientific">Marinifilum breve</name>
    <dbReference type="NCBI Taxonomy" id="2184082"/>
    <lineage>
        <taxon>Bacteria</taxon>
        <taxon>Pseudomonadati</taxon>
        <taxon>Bacteroidota</taxon>
        <taxon>Bacteroidia</taxon>
        <taxon>Marinilabiliales</taxon>
        <taxon>Marinifilaceae</taxon>
    </lineage>
</organism>
<dbReference type="GO" id="GO:0006508">
    <property type="term" value="P:proteolysis"/>
    <property type="evidence" value="ECO:0007669"/>
    <property type="project" value="InterPro"/>
</dbReference>
<dbReference type="PROSITE" id="PS51257">
    <property type="entry name" value="PROKAR_LIPOPROTEIN"/>
    <property type="match status" value="1"/>
</dbReference>
<evidence type="ECO:0000313" key="3">
    <source>
        <dbReference type="EMBL" id="PXX96068.1"/>
    </source>
</evidence>
<comment type="caution">
    <text evidence="3">The sequence shown here is derived from an EMBL/GenBank/DDBJ whole genome shotgun (WGS) entry which is preliminary data.</text>
</comment>
<dbReference type="CDD" id="cd07561">
    <property type="entry name" value="Peptidase_S41_CPP_like"/>
    <property type="match status" value="1"/>
</dbReference>
<dbReference type="PANTHER" id="PTHR32060:SF22">
    <property type="entry name" value="CARBOXYL-TERMINAL-PROCESSING PEPTIDASE 3, CHLOROPLASTIC"/>
    <property type="match status" value="1"/>
</dbReference>
<evidence type="ECO:0000256" key="1">
    <source>
        <dbReference type="SAM" id="SignalP"/>
    </source>
</evidence>
<evidence type="ECO:0000259" key="2">
    <source>
        <dbReference type="SMART" id="SM00245"/>
    </source>
</evidence>
<name>A0A2V4A5K1_9BACT</name>
<dbReference type="Gene3D" id="3.30.750.170">
    <property type="match status" value="1"/>
</dbReference>
<dbReference type="OrthoDB" id="7168509at2"/>
<evidence type="ECO:0000313" key="4">
    <source>
        <dbReference type="Proteomes" id="UP000248079"/>
    </source>
</evidence>
<feature type="signal peptide" evidence="1">
    <location>
        <begin position="1"/>
        <end position="24"/>
    </location>
</feature>
<protein>
    <recommendedName>
        <fullName evidence="2">Tail specific protease domain-containing protein</fullName>
    </recommendedName>
</protein>